<dbReference type="GO" id="GO:0004497">
    <property type="term" value="F:monooxygenase activity"/>
    <property type="evidence" value="ECO:0007669"/>
    <property type="project" value="UniProtKB-KW"/>
</dbReference>
<dbReference type="InterPro" id="IPR036188">
    <property type="entry name" value="FAD/NAD-bd_sf"/>
</dbReference>
<organism evidence="2 3">
    <name type="scientific">Paractinoplanes pyxinae</name>
    <dbReference type="NCBI Taxonomy" id="2997416"/>
    <lineage>
        <taxon>Bacteria</taxon>
        <taxon>Bacillati</taxon>
        <taxon>Actinomycetota</taxon>
        <taxon>Actinomycetes</taxon>
        <taxon>Micromonosporales</taxon>
        <taxon>Micromonosporaceae</taxon>
        <taxon>Paractinoplanes</taxon>
    </lineage>
</organism>
<name>A0ABT4B5Z2_9ACTN</name>
<evidence type="ECO:0000313" key="2">
    <source>
        <dbReference type="EMBL" id="MCY1141922.1"/>
    </source>
</evidence>
<dbReference type="EMBL" id="JAPNTZ010000010">
    <property type="protein sequence ID" value="MCY1141922.1"/>
    <property type="molecule type" value="Genomic_DNA"/>
</dbReference>
<proteinExistence type="predicted"/>
<gene>
    <name evidence="2" type="ORF">OWR29_28345</name>
</gene>
<protein>
    <submittedName>
        <fullName evidence="2">FAD-dependent monooxygenase</fullName>
    </submittedName>
</protein>
<reference evidence="2" key="1">
    <citation type="submission" date="2022-11" db="EMBL/GenBank/DDBJ databases">
        <authorList>
            <person name="Somphong A."/>
            <person name="Phongsopitanun W."/>
        </authorList>
    </citation>
    <scope>NUCLEOTIDE SEQUENCE</scope>
    <source>
        <strain evidence="2">Pm04-4</strain>
    </source>
</reference>
<accession>A0ABT4B5Z2</accession>
<feature type="domain" description="FAD-binding" evidence="1">
    <location>
        <begin position="41"/>
        <end position="77"/>
    </location>
</feature>
<keyword evidence="3" id="KW-1185">Reference proteome</keyword>
<dbReference type="Proteomes" id="UP001151002">
    <property type="component" value="Unassembled WGS sequence"/>
</dbReference>
<keyword evidence="2" id="KW-0560">Oxidoreductase</keyword>
<sequence>MSRSDPAAVNAFRVRSAIEVQAPSHPYGRDTNLPATPDKTVGLSTSRITLLGDAIHSMTPMASVGANTALRDAALLCHN</sequence>
<dbReference type="Gene3D" id="3.50.50.60">
    <property type="entry name" value="FAD/NAD(P)-binding domain"/>
    <property type="match status" value="1"/>
</dbReference>
<evidence type="ECO:0000259" key="1">
    <source>
        <dbReference type="Pfam" id="PF01494"/>
    </source>
</evidence>
<evidence type="ECO:0000313" key="3">
    <source>
        <dbReference type="Proteomes" id="UP001151002"/>
    </source>
</evidence>
<dbReference type="RefSeq" id="WP_267566312.1">
    <property type="nucleotide sequence ID" value="NZ_JAPNTZ010000010.1"/>
</dbReference>
<dbReference type="InterPro" id="IPR002938">
    <property type="entry name" value="FAD-bd"/>
</dbReference>
<dbReference type="Pfam" id="PF01494">
    <property type="entry name" value="FAD_binding_3"/>
    <property type="match status" value="1"/>
</dbReference>
<comment type="caution">
    <text evidence="2">The sequence shown here is derived from an EMBL/GenBank/DDBJ whole genome shotgun (WGS) entry which is preliminary data.</text>
</comment>
<dbReference type="PRINTS" id="PR00420">
    <property type="entry name" value="RNGMNOXGNASE"/>
</dbReference>
<dbReference type="SUPFAM" id="SSF51905">
    <property type="entry name" value="FAD/NAD(P)-binding domain"/>
    <property type="match status" value="1"/>
</dbReference>
<keyword evidence="2" id="KW-0503">Monooxygenase</keyword>